<evidence type="ECO:0000259" key="10">
    <source>
        <dbReference type="SMART" id="SM01071"/>
    </source>
</evidence>
<dbReference type="InParanoid" id="A0A0H2RLD4"/>
<gene>
    <name evidence="11" type="ORF">SCHPADRAFT_839127</name>
</gene>
<dbReference type="FunCoup" id="A0A0H2RLD4">
    <property type="interactions" value="463"/>
</dbReference>
<evidence type="ECO:0000256" key="5">
    <source>
        <dbReference type="ARBA" id="ARBA00031396"/>
    </source>
</evidence>
<dbReference type="Proteomes" id="UP000053477">
    <property type="component" value="Unassembled WGS sequence"/>
</dbReference>
<evidence type="ECO:0000256" key="2">
    <source>
        <dbReference type="ARBA" id="ARBA00006222"/>
    </source>
</evidence>
<evidence type="ECO:0000313" key="11">
    <source>
        <dbReference type="EMBL" id="KLO05651.1"/>
    </source>
</evidence>
<dbReference type="InterPro" id="IPR013873">
    <property type="entry name" value="Cdc37_C"/>
</dbReference>
<dbReference type="InterPro" id="IPR013855">
    <property type="entry name" value="Cdc37_N_dom"/>
</dbReference>
<dbReference type="Pfam" id="PF08564">
    <property type="entry name" value="CDC37_C"/>
    <property type="match status" value="1"/>
</dbReference>
<organism evidence="11 12">
    <name type="scientific">Schizopora paradoxa</name>
    <dbReference type="NCBI Taxonomy" id="27342"/>
    <lineage>
        <taxon>Eukaryota</taxon>
        <taxon>Fungi</taxon>
        <taxon>Dikarya</taxon>
        <taxon>Basidiomycota</taxon>
        <taxon>Agaricomycotina</taxon>
        <taxon>Agaricomycetes</taxon>
        <taxon>Hymenochaetales</taxon>
        <taxon>Schizoporaceae</taxon>
        <taxon>Schizopora</taxon>
    </lineage>
</organism>
<evidence type="ECO:0000256" key="3">
    <source>
        <dbReference type="ARBA" id="ARBA00022490"/>
    </source>
</evidence>
<dbReference type="SMART" id="SM01069">
    <property type="entry name" value="CDC37_C"/>
    <property type="match status" value="1"/>
</dbReference>
<name>A0A0H2RLD4_9AGAM</name>
<dbReference type="AlphaFoldDB" id="A0A0H2RLD4"/>
<dbReference type="Pfam" id="PF08565">
    <property type="entry name" value="CDC37_M"/>
    <property type="match status" value="1"/>
</dbReference>
<dbReference type="GO" id="GO:0051082">
    <property type="term" value="F:unfolded protein binding"/>
    <property type="evidence" value="ECO:0007669"/>
    <property type="project" value="TreeGrafter"/>
</dbReference>
<dbReference type="GO" id="GO:0019901">
    <property type="term" value="F:protein kinase binding"/>
    <property type="evidence" value="ECO:0007669"/>
    <property type="project" value="InterPro"/>
</dbReference>
<dbReference type="SMART" id="SM01071">
    <property type="entry name" value="CDC37_N"/>
    <property type="match status" value="1"/>
</dbReference>
<dbReference type="InterPro" id="IPR038189">
    <property type="entry name" value="Cdc37_Hsp90-bd_sf"/>
</dbReference>
<proteinExistence type="inferred from homology"/>
<evidence type="ECO:0000259" key="8">
    <source>
        <dbReference type="SMART" id="SM01069"/>
    </source>
</evidence>
<dbReference type="EMBL" id="KQ086281">
    <property type="protein sequence ID" value="KLO05651.1"/>
    <property type="molecule type" value="Genomic_DNA"/>
</dbReference>
<dbReference type="Pfam" id="PF03234">
    <property type="entry name" value="CDC37_N"/>
    <property type="match status" value="1"/>
</dbReference>
<dbReference type="GO" id="GO:0005737">
    <property type="term" value="C:cytoplasm"/>
    <property type="evidence" value="ECO:0007669"/>
    <property type="project" value="UniProtKB-SubCell"/>
</dbReference>
<protein>
    <recommendedName>
        <fullName evidence="5">Hsp90 chaperone protein kinase-targeting subunit</fullName>
    </recommendedName>
</protein>
<keyword evidence="6" id="KW-0175">Coiled coil</keyword>
<dbReference type="OrthoDB" id="440202at2759"/>
<evidence type="ECO:0000256" key="6">
    <source>
        <dbReference type="SAM" id="Coils"/>
    </source>
</evidence>
<feature type="domain" description="Cdc37 Hsp90 binding" evidence="9">
    <location>
        <begin position="190"/>
        <end position="373"/>
    </location>
</feature>
<sequence length="491" mass="54568">MPLNYSKWDALELSDDSDIEGHPNVDHKSLVRWKQRDIHEKRAMRNQKIADLHAEIECNDVLLPRLRTITEEVHGAIDGPAQFSKIVEQLRTNPSPAAPKSDAPKPLTYDEMILSLMMQVFNDAKEKGVGKNDDRLREVLIANLKSHVAKLGEKQEELKKELAVEESEKNRKITSEQIHEGWDSKYVPPAPDPSPVKGTHPTHPTQTVSTIEVLNPKAVEQAQVANLAAATPAPAASASTAADDDDDEIPQMTPSLTLFSKIPVREYQRSFEFIQAHRDVYVSGASDALLVEAFTAQRRGESNYAKQCVHQSLLIQYCEKLGKDGVRLFFRRMMSGDPRAEGVFIKDVDDTYAHIVSRVKAAKDEEDEALANGPEQIQLVPENPGTTISFIVPDGPPPEELRLEGPGTEGLDIERVREALQMRWDVYNSFSDDLKAALKDQSLEAVNKCLGRMKVDDAEKIVGLLDNAGILSFAEGGIRDETGKAEDPEEE</sequence>
<feature type="coiled-coil region" evidence="6">
    <location>
        <begin position="141"/>
        <end position="168"/>
    </location>
</feature>
<dbReference type="Gene3D" id="1.20.58.610">
    <property type="entry name" value="Cdc37, Hsp90 binding domain"/>
    <property type="match status" value="1"/>
</dbReference>
<dbReference type="SMART" id="SM01070">
    <property type="entry name" value="CDC37_M"/>
    <property type="match status" value="1"/>
</dbReference>
<feature type="region of interest" description="Disordered" evidence="7">
    <location>
        <begin position="170"/>
        <end position="206"/>
    </location>
</feature>
<dbReference type="InterPro" id="IPR013874">
    <property type="entry name" value="Cdc37_Hsp90-bd"/>
</dbReference>
<feature type="domain" description="Cdc37 N-terminal" evidence="10">
    <location>
        <begin position="2"/>
        <end position="185"/>
    </location>
</feature>
<evidence type="ECO:0000256" key="7">
    <source>
        <dbReference type="SAM" id="MobiDB-lite"/>
    </source>
</evidence>
<dbReference type="GO" id="GO:0051087">
    <property type="term" value="F:protein-folding chaperone binding"/>
    <property type="evidence" value="ECO:0007669"/>
    <property type="project" value="TreeGrafter"/>
</dbReference>
<dbReference type="SUPFAM" id="SSF101391">
    <property type="entry name" value="Hsp90 co-chaperone CDC37"/>
    <property type="match status" value="1"/>
</dbReference>
<evidence type="ECO:0000259" key="9">
    <source>
        <dbReference type="SMART" id="SM01070"/>
    </source>
</evidence>
<dbReference type="GO" id="GO:0050821">
    <property type="term" value="P:protein stabilization"/>
    <property type="evidence" value="ECO:0007669"/>
    <property type="project" value="TreeGrafter"/>
</dbReference>
<dbReference type="GO" id="GO:0006457">
    <property type="term" value="P:protein folding"/>
    <property type="evidence" value="ECO:0007669"/>
    <property type="project" value="TreeGrafter"/>
</dbReference>
<dbReference type="GO" id="GO:0031072">
    <property type="term" value="F:heat shock protein binding"/>
    <property type="evidence" value="ECO:0007669"/>
    <property type="project" value="TreeGrafter"/>
</dbReference>
<evidence type="ECO:0000256" key="4">
    <source>
        <dbReference type="ARBA" id="ARBA00023186"/>
    </source>
</evidence>
<dbReference type="STRING" id="27342.A0A0H2RLD4"/>
<feature type="domain" description="Cdc37 C-terminal" evidence="8">
    <location>
        <begin position="390"/>
        <end position="491"/>
    </location>
</feature>
<comment type="similarity">
    <text evidence="2">Belongs to the CDC37 family.</text>
</comment>
<feature type="compositionally biased region" description="Basic and acidic residues" evidence="7">
    <location>
        <begin position="170"/>
        <end position="183"/>
    </location>
</feature>
<accession>A0A0H2RLD4</accession>
<keyword evidence="4" id="KW-0143">Chaperone</keyword>
<evidence type="ECO:0000256" key="1">
    <source>
        <dbReference type="ARBA" id="ARBA00004496"/>
    </source>
</evidence>
<keyword evidence="12" id="KW-1185">Reference proteome</keyword>
<reference evidence="11 12" key="1">
    <citation type="submission" date="2015-04" db="EMBL/GenBank/DDBJ databases">
        <title>Complete genome sequence of Schizopora paradoxa KUC8140, a cosmopolitan wood degrader in East Asia.</title>
        <authorList>
            <consortium name="DOE Joint Genome Institute"/>
            <person name="Min B."/>
            <person name="Park H."/>
            <person name="Jang Y."/>
            <person name="Kim J.-J."/>
            <person name="Kim K.H."/>
            <person name="Pangilinan J."/>
            <person name="Lipzen A."/>
            <person name="Riley R."/>
            <person name="Grigoriev I.V."/>
            <person name="Spatafora J.W."/>
            <person name="Choi I.-G."/>
        </authorList>
    </citation>
    <scope>NUCLEOTIDE SEQUENCE [LARGE SCALE GENOMIC DNA]</scope>
    <source>
        <strain evidence="11 12">KUC8140</strain>
    </source>
</reference>
<evidence type="ECO:0000313" key="12">
    <source>
        <dbReference type="Proteomes" id="UP000053477"/>
    </source>
</evidence>
<comment type="subcellular location">
    <subcellularLocation>
        <location evidence="1">Cytoplasm</location>
    </subcellularLocation>
</comment>
<dbReference type="PANTHER" id="PTHR12800">
    <property type="entry name" value="CDC37-RELATED"/>
    <property type="match status" value="1"/>
</dbReference>
<dbReference type="InterPro" id="IPR004918">
    <property type="entry name" value="Cdc37"/>
</dbReference>
<keyword evidence="3" id="KW-0963">Cytoplasm</keyword>
<dbReference type="PANTHER" id="PTHR12800:SF4">
    <property type="entry name" value="HSP90 CO-CHAPERONE CDC37"/>
    <property type="match status" value="1"/>
</dbReference>